<dbReference type="SUPFAM" id="SSF50993">
    <property type="entry name" value="Peptidase/esterase 'gauge' domain"/>
    <property type="match status" value="1"/>
</dbReference>
<name>A0A3P6PDL2_DIBLA</name>
<evidence type="ECO:0000259" key="4">
    <source>
        <dbReference type="Pfam" id="PF19283"/>
    </source>
</evidence>
<dbReference type="PANTHER" id="PTHR42776:SF4">
    <property type="entry name" value="ACYLAMINO-ACID-RELEASING ENZYME"/>
    <property type="match status" value="1"/>
</dbReference>
<protein>
    <recommendedName>
        <fullName evidence="4">Acylamino-acid-releasing enzyme N-terminal domain-containing protein</fullName>
    </recommendedName>
</protein>
<accession>A0A3P6PDL2</accession>
<organism evidence="5 6">
    <name type="scientific">Dibothriocephalus latus</name>
    <name type="common">Fish tapeworm</name>
    <name type="synonym">Diphyllobothrium latum</name>
    <dbReference type="NCBI Taxonomy" id="60516"/>
    <lineage>
        <taxon>Eukaryota</taxon>
        <taxon>Metazoa</taxon>
        <taxon>Spiralia</taxon>
        <taxon>Lophotrochozoa</taxon>
        <taxon>Platyhelminthes</taxon>
        <taxon>Cestoda</taxon>
        <taxon>Eucestoda</taxon>
        <taxon>Diphyllobothriidea</taxon>
        <taxon>Diphyllobothriidae</taxon>
        <taxon>Dibothriocephalus</taxon>
    </lineage>
</organism>
<evidence type="ECO:0000256" key="3">
    <source>
        <dbReference type="ARBA" id="ARBA00022825"/>
    </source>
</evidence>
<dbReference type="Pfam" id="PF19283">
    <property type="entry name" value="APEH_N"/>
    <property type="match status" value="1"/>
</dbReference>
<dbReference type="Pfam" id="PF07676">
    <property type="entry name" value="PD40"/>
    <property type="match status" value="1"/>
</dbReference>
<dbReference type="AlphaFoldDB" id="A0A3P6PDL2"/>
<evidence type="ECO:0000313" key="5">
    <source>
        <dbReference type="EMBL" id="VDK34732.1"/>
    </source>
</evidence>
<dbReference type="InterPro" id="IPR011659">
    <property type="entry name" value="WD40"/>
</dbReference>
<evidence type="ECO:0000256" key="1">
    <source>
        <dbReference type="ARBA" id="ARBA00010040"/>
    </source>
</evidence>
<evidence type="ECO:0000313" key="6">
    <source>
        <dbReference type="Proteomes" id="UP000281553"/>
    </source>
</evidence>
<sequence>MSVTLLILQDSKEQPQASPFLMPENWGEGISTAIQPVMCILDIEDEKVDCLHSQLQTLLPACKHWAFDSALWAPDGSGLVFVAYDKDPFRLGLIYCYQRSAQLYYWNFVRAALSIPNAQNFRAVFHCAFVPVLPHLKVYSLFLAYSDTNCFHGFQESWCFNVYFRNVRRTETSQVQCLNRPDRAAHWPRFSPDGSKLVWFEMPSGGPHNQCFELLARDWPPTAEPAEVVVPLVASPKSKTDFPGLFALACTISVCGINPVACVDLVLYPLNCTDFFP</sequence>
<feature type="domain" description="Acylamino-acid-releasing enzyme N-terminal" evidence="4">
    <location>
        <begin position="24"/>
        <end position="106"/>
    </location>
</feature>
<keyword evidence="3" id="KW-0645">Protease</keyword>
<dbReference type="PANTHER" id="PTHR42776">
    <property type="entry name" value="SERINE PEPTIDASE S9 FAMILY MEMBER"/>
    <property type="match status" value="1"/>
</dbReference>
<dbReference type="OrthoDB" id="416344at2759"/>
<keyword evidence="6" id="KW-1185">Reference proteome</keyword>
<dbReference type="EMBL" id="UYRU01002778">
    <property type="protein sequence ID" value="VDK34732.1"/>
    <property type="molecule type" value="Genomic_DNA"/>
</dbReference>
<comment type="similarity">
    <text evidence="1">Belongs to the peptidase S9C family.</text>
</comment>
<reference evidence="5 6" key="1">
    <citation type="submission" date="2018-11" db="EMBL/GenBank/DDBJ databases">
        <authorList>
            <consortium name="Pathogen Informatics"/>
        </authorList>
    </citation>
    <scope>NUCLEOTIDE SEQUENCE [LARGE SCALE GENOMIC DNA]</scope>
</reference>
<dbReference type="GO" id="GO:0004252">
    <property type="term" value="F:serine-type endopeptidase activity"/>
    <property type="evidence" value="ECO:0007669"/>
    <property type="project" value="TreeGrafter"/>
</dbReference>
<dbReference type="Proteomes" id="UP000281553">
    <property type="component" value="Unassembled WGS sequence"/>
</dbReference>
<keyword evidence="3" id="KW-0720">Serine protease</keyword>
<dbReference type="InterPro" id="IPR045550">
    <property type="entry name" value="AARE_N"/>
</dbReference>
<gene>
    <name evidence="5" type="ORF">DILT_LOCUS616</name>
</gene>
<evidence type="ECO:0000256" key="2">
    <source>
        <dbReference type="ARBA" id="ARBA00022801"/>
    </source>
</evidence>
<proteinExistence type="inferred from homology"/>
<keyword evidence="2" id="KW-0378">Hydrolase</keyword>